<sequence>MIKKLLLASVIISQLAISCSSNDDEPTTEPTVTTPKDETLQEQIARISKLPYSSLAPGDQKVKLEVEANDMLVQMEKTKTSGAIEAIQNLGNLLNSSPADIFGGKNGNEVEDILKVADVYGIYTWNNTEKIWVKTSSSSDLKFIFPAKIKGTENNATFSVKSVSSDIKVTFIDTYGSWSYDPIKKEMIKSPTINDYFFLPTSADATLTIGGAQAATFASSAKYTNGIVAPDQASYKMVLNDGYTLEVSGNKKATDNTGKGSLTYNGKTLVEFTAGSTADIDGLLKDEQLAQYRGKANGVAKIMDNFIIVADTDNAGEAKDDEALEKSLVYPVYPNDSYKHNSDYKGYRTALNIYRQKYSEGIVNNSNKNIKLILVSKKDGTKIADLVQRSEKGDSYTVELPVWVTSKDSYYPEGGYWSWNGKGETITMQEYEEIYFLKFNDNTQVEMSVYFSKGFENFQGKFQDFIKSFNRQ</sequence>
<organism evidence="2 4">
    <name type="scientific">Flavobacterium hydatis</name>
    <name type="common">Cytophaga aquatilis</name>
    <dbReference type="NCBI Taxonomy" id="991"/>
    <lineage>
        <taxon>Bacteria</taxon>
        <taxon>Pseudomonadati</taxon>
        <taxon>Bacteroidota</taxon>
        <taxon>Flavobacteriia</taxon>
        <taxon>Flavobacteriales</taxon>
        <taxon>Flavobacteriaceae</taxon>
        <taxon>Flavobacterium</taxon>
    </lineage>
</organism>
<keyword evidence="5" id="KW-1185">Reference proteome</keyword>
<protein>
    <recommendedName>
        <fullName evidence="6">Lipoprotein</fullName>
    </recommendedName>
</protein>
<dbReference type="AlphaFoldDB" id="A0A086AT42"/>
<feature type="signal peptide" evidence="1">
    <location>
        <begin position="1"/>
        <end position="23"/>
    </location>
</feature>
<dbReference type="EMBL" id="MUGY01000025">
    <property type="protein sequence ID" value="OXA91579.1"/>
    <property type="molecule type" value="Genomic_DNA"/>
</dbReference>
<dbReference type="OrthoDB" id="1374389at2"/>
<comment type="caution">
    <text evidence="2">The sequence shown here is derived from an EMBL/GenBank/DDBJ whole genome shotgun (WGS) entry which is preliminary data.</text>
</comment>
<accession>A0A086AT42</accession>
<reference evidence="2 4" key="1">
    <citation type="submission" date="2014-07" db="EMBL/GenBank/DDBJ databases">
        <title>Genome of Flavobacterium hydatis DSM 2063.</title>
        <authorList>
            <person name="Pipes S.E."/>
            <person name="Stropko S.J."/>
            <person name="Newman J.D."/>
        </authorList>
    </citation>
    <scope>NUCLEOTIDE SEQUENCE [LARGE SCALE GENOMIC DNA]</scope>
    <source>
        <strain evidence="2 4">DSM 2063</strain>
    </source>
</reference>
<dbReference type="PROSITE" id="PS51257">
    <property type="entry name" value="PROKAR_LIPOPROTEIN"/>
    <property type="match status" value="1"/>
</dbReference>
<dbReference type="Proteomes" id="UP000198424">
    <property type="component" value="Unassembled WGS sequence"/>
</dbReference>
<keyword evidence="1" id="KW-0732">Signal</keyword>
<name>A0A086AT42_FLAHY</name>
<dbReference type="Proteomes" id="UP000028712">
    <property type="component" value="Unassembled WGS sequence"/>
</dbReference>
<evidence type="ECO:0000313" key="4">
    <source>
        <dbReference type="Proteomes" id="UP000028712"/>
    </source>
</evidence>
<gene>
    <name evidence="3" type="ORF">B0A62_18070</name>
    <name evidence="2" type="ORF">IW20_01625</name>
</gene>
<evidence type="ECO:0000256" key="1">
    <source>
        <dbReference type="SAM" id="SignalP"/>
    </source>
</evidence>
<evidence type="ECO:0000313" key="2">
    <source>
        <dbReference type="EMBL" id="KFF19856.1"/>
    </source>
</evidence>
<dbReference type="eggNOG" id="ENOG5033CQA">
    <property type="taxonomic scope" value="Bacteria"/>
</dbReference>
<evidence type="ECO:0000313" key="3">
    <source>
        <dbReference type="EMBL" id="OXA91579.1"/>
    </source>
</evidence>
<dbReference type="RefSeq" id="WP_035617897.1">
    <property type="nucleotide sequence ID" value="NZ_JBEWQG010000009.1"/>
</dbReference>
<reference evidence="3 5" key="2">
    <citation type="submission" date="2016-11" db="EMBL/GenBank/DDBJ databases">
        <title>Whole genomes of Flavobacteriaceae.</title>
        <authorList>
            <person name="Stine C."/>
            <person name="Li C."/>
            <person name="Tadesse D."/>
        </authorList>
    </citation>
    <scope>NUCLEOTIDE SEQUENCE [LARGE SCALE GENOMIC DNA]</scope>
    <source>
        <strain evidence="3 5">ATCC 29551</strain>
    </source>
</reference>
<evidence type="ECO:0000313" key="5">
    <source>
        <dbReference type="Proteomes" id="UP000198424"/>
    </source>
</evidence>
<dbReference type="EMBL" id="JPRM01000002">
    <property type="protein sequence ID" value="KFF19856.1"/>
    <property type="molecule type" value="Genomic_DNA"/>
</dbReference>
<evidence type="ECO:0008006" key="6">
    <source>
        <dbReference type="Google" id="ProtNLM"/>
    </source>
</evidence>
<feature type="chain" id="PRO_5001803318" description="Lipoprotein" evidence="1">
    <location>
        <begin position="24"/>
        <end position="472"/>
    </location>
</feature>
<proteinExistence type="predicted"/>